<gene>
    <name evidence="1" type="ORF">BCR34DRAFT_666068</name>
</gene>
<organism evidence="1 2">
    <name type="scientific">Clohesyomyces aquaticus</name>
    <dbReference type="NCBI Taxonomy" id="1231657"/>
    <lineage>
        <taxon>Eukaryota</taxon>
        <taxon>Fungi</taxon>
        <taxon>Dikarya</taxon>
        <taxon>Ascomycota</taxon>
        <taxon>Pezizomycotina</taxon>
        <taxon>Dothideomycetes</taxon>
        <taxon>Pleosporomycetidae</taxon>
        <taxon>Pleosporales</taxon>
        <taxon>Lindgomycetaceae</taxon>
        <taxon>Clohesyomyces</taxon>
    </lineage>
</organism>
<dbReference type="Gene3D" id="1.25.40.10">
    <property type="entry name" value="Tetratricopeptide repeat domain"/>
    <property type="match status" value="1"/>
</dbReference>
<comment type="caution">
    <text evidence="1">The sequence shown here is derived from an EMBL/GenBank/DDBJ whole genome shotgun (WGS) entry which is preliminary data.</text>
</comment>
<evidence type="ECO:0000313" key="2">
    <source>
        <dbReference type="Proteomes" id="UP000193144"/>
    </source>
</evidence>
<reference evidence="1 2" key="1">
    <citation type="submission" date="2016-07" db="EMBL/GenBank/DDBJ databases">
        <title>Pervasive Adenine N6-methylation of Active Genes in Fungi.</title>
        <authorList>
            <consortium name="DOE Joint Genome Institute"/>
            <person name="Mondo S.J."/>
            <person name="Dannebaum R.O."/>
            <person name="Kuo R.C."/>
            <person name="Labutti K."/>
            <person name="Haridas S."/>
            <person name="Kuo A."/>
            <person name="Salamov A."/>
            <person name="Ahrendt S.R."/>
            <person name="Lipzen A."/>
            <person name="Sullivan W."/>
            <person name="Andreopoulos W.B."/>
            <person name="Clum A."/>
            <person name="Lindquist E."/>
            <person name="Daum C."/>
            <person name="Ramamoorthy G.K."/>
            <person name="Gryganskyi A."/>
            <person name="Culley D."/>
            <person name="Magnuson J.K."/>
            <person name="James T.Y."/>
            <person name="O'Malley M.A."/>
            <person name="Stajich J.E."/>
            <person name="Spatafora J.W."/>
            <person name="Visel A."/>
            <person name="Grigoriev I.V."/>
        </authorList>
    </citation>
    <scope>NUCLEOTIDE SEQUENCE [LARGE SCALE GENOMIC DNA]</scope>
    <source>
        <strain evidence="1 2">CBS 115471</strain>
    </source>
</reference>
<proteinExistence type="predicted"/>
<dbReference type="EMBL" id="MCFA01000101">
    <property type="protein sequence ID" value="ORY08464.1"/>
    <property type="molecule type" value="Genomic_DNA"/>
</dbReference>
<dbReference type="SUPFAM" id="SSF48452">
    <property type="entry name" value="TPR-like"/>
    <property type="match status" value="1"/>
</dbReference>
<keyword evidence="2" id="KW-1185">Reference proteome</keyword>
<dbReference type="AlphaFoldDB" id="A0A1Y1ZE63"/>
<dbReference type="InterPro" id="IPR011990">
    <property type="entry name" value="TPR-like_helical_dom_sf"/>
</dbReference>
<dbReference type="OrthoDB" id="3750487at2759"/>
<name>A0A1Y1ZE63_9PLEO</name>
<accession>A0A1Y1ZE63</accession>
<sequence length="387" mass="45154">MSVNLHTLDSDMLYEILVLCPNLKALSSLILTHPAVFNVFSSRRRLILRIVFKRQIFHENRGKSYVAPQADAVNKRVENIINPIDAVGLREALWPRVERILYSPTEHWTSKYATAMLASYHSADLQDEALEFAMRTMVVLLRTRPFFDDGPCAFAAAVSRTYMAAKMPDKAIELQETLFRRLVPRYPQHNRWAKQLVTAYAKTGHSDRVLPLQIKCWEEYSKVNGPRNEVTLYWAREAIREYKRQDQNQKAIEFHQRVRSTLDPKTDTYIAWSRQLIHMYQREKQHAAVLSVTEEVWRHMDPETTGYRAWMAQLGQIYVNMGRLEDSITVYEAAWEAIKQRLIEKPNDNHWKWEAKGAGRVLAKAYDRNQRQVDALTVLSELFSSIS</sequence>
<dbReference type="Proteomes" id="UP000193144">
    <property type="component" value="Unassembled WGS sequence"/>
</dbReference>
<protein>
    <submittedName>
        <fullName evidence="1">Uncharacterized protein</fullName>
    </submittedName>
</protein>
<evidence type="ECO:0000313" key="1">
    <source>
        <dbReference type="EMBL" id="ORY08464.1"/>
    </source>
</evidence>